<evidence type="ECO:0000256" key="3">
    <source>
        <dbReference type="ARBA" id="ARBA00023235"/>
    </source>
</evidence>
<dbReference type="Gene3D" id="1.50.10.10">
    <property type="match status" value="1"/>
</dbReference>
<dbReference type="SUPFAM" id="SSF48208">
    <property type="entry name" value="Six-hairpin glycosidases"/>
    <property type="match status" value="1"/>
</dbReference>
<keyword evidence="6" id="KW-1185">Reference proteome</keyword>
<name>A0ABQ1YKI1_9BACL</name>
<dbReference type="InterPro" id="IPR028584">
    <property type="entry name" value="Cellobiose_2_epim"/>
</dbReference>
<accession>A0ABQ1YKI1</accession>
<evidence type="ECO:0000256" key="1">
    <source>
        <dbReference type="ARBA" id="ARBA00001470"/>
    </source>
</evidence>
<proteinExistence type="inferred from homology"/>
<keyword evidence="3 4" id="KW-0413">Isomerase</keyword>
<dbReference type="EC" id="5.1.3.11" evidence="4"/>
<comment type="function">
    <text evidence="4">Catalyzes the reversible epimerization of cellobiose to 4-O-beta-D-glucopyranosyl-D-mannose (Glc-Man).</text>
</comment>
<protein>
    <recommendedName>
        <fullName evidence="4">Cellobiose 2-epimerase</fullName>
        <shortName evidence="4">CE</shortName>
        <ecNumber evidence="4">5.1.3.11</ecNumber>
    </recommendedName>
</protein>
<comment type="similarity">
    <text evidence="4">Belongs to the cellobiose 2-epimerase family.</text>
</comment>
<gene>
    <name evidence="5" type="ORF">GCM10008013_29750</name>
</gene>
<dbReference type="EMBL" id="BMFT01000001">
    <property type="protein sequence ID" value="GGH27996.1"/>
    <property type="molecule type" value="Genomic_DNA"/>
</dbReference>
<dbReference type="InterPro" id="IPR010819">
    <property type="entry name" value="AGE/CE"/>
</dbReference>
<reference evidence="6" key="1">
    <citation type="journal article" date="2019" name="Int. J. Syst. Evol. Microbiol.">
        <title>The Global Catalogue of Microorganisms (GCM) 10K type strain sequencing project: providing services to taxonomists for standard genome sequencing and annotation.</title>
        <authorList>
            <consortium name="The Broad Institute Genomics Platform"/>
            <consortium name="The Broad Institute Genome Sequencing Center for Infectious Disease"/>
            <person name="Wu L."/>
            <person name="Ma J."/>
        </authorList>
    </citation>
    <scope>NUCLEOTIDE SEQUENCE [LARGE SCALE GENOMIC DNA]</scope>
    <source>
        <strain evidence="6">CGMCC 1.12769</strain>
    </source>
</reference>
<dbReference type="HAMAP" id="MF_00929">
    <property type="entry name" value="Cellobiose_2_epim"/>
    <property type="match status" value="1"/>
</dbReference>
<evidence type="ECO:0000256" key="2">
    <source>
        <dbReference type="ARBA" id="ARBA00008558"/>
    </source>
</evidence>
<comment type="caution">
    <text evidence="5">The sequence shown here is derived from an EMBL/GenBank/DDBJ whole genome shotgun (WGS) entry which is preliminary data.</text>
</comment>
<dbReference type="RefSeq" id="WP_373285806.1">
    <property type="nucleotide sequence ID" value="NZ_BMFT01000001.1"/>
</dbReference>
<evidence type="ECO:0000256" key="4">
    <source>
        <dbReference type="HAMAP-Rule" id="MF_00929"/>
    </source>
</evidence>
<organism evidence="5 6">
    <name type="scientific">Paenibacillus segetis</name>
    <dbReference type="NCBI Taxonomy" id="1325360"/>
    <lineage>
        <taxon>Bacteria</taxon>
        <taxon>Bacillati</taxon>
        <taxon>Bacillota</taxon>
        <taxon>Bacilli</taxon>
        <taxon>Bacillales</taxon>
        <taxon>Paenibacillaceae</taxon>
        <taxon>Paenibacillus</taxon>
    </lineage>
</organism>
<evidence type="ECO:0000313" key="5">
    <source>
        <dbReference type="EMBL" id="GGH27996.1"/>
    </source>
</evidence>
<dbReference type="Proteomes" id="UP000659344">
    <property type="component" value="Unassembled WGS sequence"/>
</dbReference>
<dbReference type="PANTHER" id="PTHR15108">
    <property type="entry name" value="N-ACYLGLUCOSAMINE-2-EPIMERASE"/>
    <property type="match status" value="1"/>
</dbReference>
<sequence length="404" mass="47346">MIAYADWIEQLEGELKDNILSFWLEHTPDNEYGGFISYIDQEMNVNNQADKGLVLTARILWTFAAAYRKYPHNNRYLEMADRAYAYLQNTFVDHEHGGYYWMIDYLGRPVQDKKQVYGQSFVIYALSEYYLVTGREEVRDQAASLFELLEKYSYDPINRGYVEALTREWQQTDDLTLSDKDLNEKKSMNTHLHVLEGYTNLYRIWPSSALKQKLTELIEVTLNHIIDPNSSHFHLFFDEEWQIKSHHISYGHDIEGSWLLVEAAEVLGDSELIRRVQRIAILMAEAVLTEGVDEDGAIWNEADKQGLTDSNKDWWPQAEAMVGFYNSYQLTGDTRFEEASLRSWNFIRNYMVDQVHGEWYWSVNQARIPQAHEPKVSVWKCPYHNGRACLEMLHRLTGSNHHSS</sequence>
<dbReference type="Pfam" id="PF07221">
    <property type="entry name" value="GlcNAc_2-epim"/>
    <property type="match status" value="1"/>
</dbReference>
<dbReference type="InterPro" id="IPR012341">
    <property type="entry name" value="6hp_glycosidase-like_sf"/>
</dbReference>
<dbReference type="InterPro" id="IPR008928">
    <property type="entry name" value="6-hairpin_glycosidase_sf"/>
</dbReference>
<comment type="similarity">
    <text evidence="2">Belongs to the N-acylglucosamine 2-epimerase family.</text>
</comment>
<comment type="catalytic activity">
    <reaction evidence="1 4">
        <text>D-cellobiose = beta-D-glucosyl-(1-&gt;4)-D-mannopyranose</text>
        <dbReference type="Rhea" id="RHEA:23384"/>
        <dbReference type="ChEBI" id="CHEBI:17057"/>
        <dbReference type="ChEBI" id="CHEBI:47931"/>
        <dbReference type="EC" id="5.1.3.11"/>
    </reaction>
</comment>
<evidence type="ECO:0000313" key="6">
    <source>
        <dbReference type="Proteomes" id="UP000659344"/>
    </source>
</evidence>